<keyword evidence="9" id="KW-0418">Kinase</keyword>
<dbReference type="PANTHER" id="PTHR13697:SF4">
    <property type="entry name" value="ATP-DEPENDENT 6-PHOSPHOFRUCTOKINASE"/>
    <property type="match status" value="1"/>
</dbReference>
<dbReference type="eggNOG" id="COG2905">
    <property type="taxonomic scope" value="Bacteria"/>
</dbReference>
<evidence type="ECO:0000256" key="4">
    <source>
        <dbReference type="ARBA" id="ARBA00012055"/>
    </source>
</evidence>
<dbReference type="EMBL" id="CP001100">
    <property type="protein sequence ID" value="ACF13852.1"/>
    <property type="molecule type" value="Genomic_DNA"/>
</dbReference>
<dbReference type="GO" id="GO:0042802">
    <property type="term" value="F:identical protein binding"/>
    <property type="evidence" value="ECO:0007669"/>
    <property type="project" value="TreeGrafter"/>
</dbReference>
<name>B3QRP9_CHLT3</name>
<dbReference type="GO" id="GO:0048029">
    <property type="term" value="F:monosaccharide binding"/>
    <property type="evidence" value="ECO:0007669"/>
    <property type="project" value="TreeGrafter"/>
</dbReference>
<dbReference type="InterPro" id="IPR014710">
    <property type="entry name" value="RmlC-like_jellyroll"/>
</dbReference>
<dbReference type="Proteomes" id="UP000001208">
    <property type="component" value="Chromosome"/>
</dbReference>
<dbReference type="GO" id="GO:0016208">
    <property type="term" value="F:AMP binding"/>
    <property type="evidence" value="ECO:0007669"/>
    <property type="project" value="TreeGrafter"/>
</dbReference>
<dbReference type="InterPro" id="IPR035966">
    <property type="entry name" value="PKF_sf"/>
</dbReference>
<dbReference type="GO" id="GO:0030388">
    <property type="term" value="P:fructose 1,6-bisphosphate metabolic process"/>
    <property type="evidence" value="ECO:0007669"/>
    <property type="project" value="TreeGrafter"/>
</dbReference>
<dbReference type="InterPro" id="IPR000023">
    <property type="entry name" value="Phosphofructokinase_dom"/>
</dbReference>
<dbReference type="Gene3D" id="2.60.120.10">
    <property type="entry name" value="Jelly Rolls"/>
    <property type="match status" value="1"/>
</dbReference>
<evidence type="ECO:0000256" key="9">
    <source>
        <dbReference type="ARBA" id="ARBA00022777"/>
    </source>
</evidence>
<dbReference type="Gene3D" id="3.40.50.450">
    <property type="match status" value="1"/>
</dbReference>
<comment type="similarity">
    <text evidence="13">Belongs to the phosphofructokinase type A (PFKA) family.</text>
</comment>
<protein>
    <recommendedName>
        <fullName evidence="4">6-phosphofructokinase</fullName>
        <ecNumber evidence="4">2.7.1.11</ecNumber>
    </recommendedName>
</protein>
<dbReference type="GO" id="GO:0070095">
    <property type="term" value="F:fructose-6-phosphate binding"/>
    <property type="evidence" value="ECO:0007669"/>
    <property type="project" value="TreeGrafter"/>
</dbReference>
<keyword evidence="12" id="KW-0324">Glycolysis</keyword>
<dbReference type="GO" id="GO:0046872">
    <property type="term" value="F:metal ion binding"/>
    <property type="evidence" value="ECO:0007669"/>
    <property type="project" value="UniProtKB-KW"/>
</dbReference>
<dbReference type="UniPathway" id="UPA00109">
    <property type="reaction ID" value="UER00182"/>
</dbReference>
<dbReference type="STRING" id="517418.Ctha_1389"/>
<keyword evidence="17" id="KW-1185">Reference proteome</keyword>
<keyword evidence="11" id="KW-0460">Magnesium</keyword>
<sequence>MPIEANFNPNDPALLDFLKQIPLLQCLDETELNSFTSLLQLFSYNSGEPVYKVGSMRDTIYFVHEGRLSFEKSGYIIRFFDQQDVFGDYSLINNSPHSSTIHATEPTELLEVRLADLQDESKFTSGAYGKLCKQFAYLLTTRRRHEEEMYSEIDVLVVQDGGCAPGYNSVTAFLTEFLEKSGRRVFAASEGFRSLVSGDLRDFRRVVYSGSLYRLIEDFHGVVFTPPLREARGADFRSERYPDFKELENQKRAAENIKKRKVKAIIGIGGDGTLAGMQSLGELLPDEIQMFFVPVTIDSDIYGTDCIGQYTGVEVGAEKIRCYMADARTHGRCYIIEMMGREGGYHALHSCLGAGAHLAVLPDSRYNMKRVAKAIENRHATVIVVAEGYRAKERKSNNLKESAAEYFYKELLDAGLNTAQRVVCEAFSRDIRGALPNNTDITLAQRMAKKLTFLMQTGQTKMMPAVLSGQEYAIPFDDIRTHNTVSSDLAVLANRLGV</sequence>
<evidence type="ECO:0000313" key="16">
    <source>
        <dbReference type="EMBL" id="ACF13852.1"/>
    </source>
</evidence>
<accession>B3QRP9</accession>
<dbReference type="GO" id="GO:0003872">
    <property type="term" value="F:6-phosphofructokinase activity"/>
    <property type="evidence" value="ECO:0007669"/>
    <property type="project" value="UniProtKB-EC"/>
</dbReference>
<dbReference type="Gene3D" id="3.40.50.460">
    <property type="entry name" value="Phosphofructokinase domain"/>
    <property type="match status" value="1"/>
</dbReference>
<dbReference type="HOGENOM" id="CLU_547142_0_0_10"/>
<dbReference type="GO" id="GO:0006002">
    <property type="term" value="P:fructose 6-phosphate metabolic process"/>
    <property type="evidence" value="ECO:0007669"/>
    <property type="project" value="InterPro"/>
</dbReference>
<evidence type="ECO:0000256" key="3">
    <source>
        <dbReference type="ARBA" id="ARBA00004679"/>
    </source>
</evidence>
<evidence type="ECO:0000313" key="17">
    <source>
        <dbReference type="Proteomes" id="UP000001208"/>
    </source>
</evidence>
<evidence type="ECO:0000256" key="6">
    <source>
        <dbReference type="ARBA" id="ARBA00022679"/>
    </source>
</evidence>
<organism evidence="16 17">
    <name type="scientific">Chloroherpeton thalassium (strain ATCC 35110 / GB-78)</name>
    <dbReference type="NCBI Taxonomy" id="517418"/>
    <lineage>
        <taxon>Bacteria</taxon>
        <taxon>Pseudomonadati</taxon>
        <taxon>Chlorobiota</taxon>
        <taxon>Chlorobiia</taxon>
        <taxon>Chlorobiales</taxon>
        <taxon>Chloroherpetonaceae</taxon>
        <taxon>Chloroherpeton</taxon>
    </lineage>
</organism>
<keyword evidence="7" id="KW-0479">Metal-binding</keyword>
<gene>
    <name evidence="16" type="ordered locus">Ctha_1389</name>
</gene>
<dbReference type="PANTHER" id="PTHR13697">
    <property type="entry name" value="PHOSPHOFRUCTOKINASE"/>
    <property type="match status" value="1"/>
</dbReference>
<dbReference type="GO" id="GO:0061621">
    <property type="term" value="P:canonical glycolysis"/>
    <property type="evidence" value="ECO:0007669"/>
    <property type="project" value="TreeGrafter"/>
</dbReference>
<dbReference type="Pfam" id="PF00027">
    <property type="entry name" value="cNMP_binding"/>
    <property type="match status" value="1"/>
</dbReference>
<dbReference type="OrthoDB" id="9802503at2"/>
<dbReference type="KEGG" id="cts:Ctha_1389"/>
<dbReference type="SUPFAM" id="SSF53784">
    <property type="entry name" value="Phosphofructokinase"/>
    <property type="match status" value="1"/>
</dbReference>
<evidence type="ECO:0000256" key="11">
    <source>
        <dbReference type="ARBA" id="ARBA00022842"/>
    </source>
</evidence>
<comment type="subcellular location">
    <subcellularLocation>
        <location evidence="2">Cytoplasm</location>
    </subcellularLocation>
</comment>
<evidence type="ECO:0000256" key="8">
    <source>
        <dbReference type="ARBA" id="ARBA00022741"/>
    </source>
</evidence>
<keyword evidence="6" id="KW-0808">Transferase</keyword>
<dbReference type="InterPro" id="IPR018490">
    <property type="entry name" value="cNMP-bd_dom_sf"/>
</dbReference>
<comment type="pathway">
    <text evidence="3">Carbohydrate degradation; glycolysis; D-glyceraldehyde 3-phosphate and glycerone phosphate from D-glucose: step 3/4.</text>
</comment>
<dbReference type="AlphaFoldDB" id="B3QRP9"/>
<comment type="cofactor">
    <cofactor evidence="1">
        <name>Mg(2+)</name>
        <dbReference type="ChEBI" id="CHEBI:18420"/>
    </cofactor>
</comment>
<proteinExistence type="inferred from homology"/>
<dbReference type="InterPro" id="IPR022953">
    <property type="entry name" value="ATP_PFK"/>
</dbReference>
<dbReference type="EC" id="2.7.1.11" evidence="4"/>
<reference evidence="16 17" key="1">
    <citation type="submission" date="2008-06" db="EMBL/GenBank/DDBJ databases">
        <title>Complete sequence of Chloroherpeton thalassium ATCC 35110.</title>
        <authorList>
            <consortium name="US DOE Joint Genome Institute"/>
            <person name="Lucas S."/>
            <person name="Copeland A."/>
            <person name="Lapidus A."/>
            <person name="Glavina del Rio T."/>
            <person name="Dalin E."/>
            <person name="Tice H."/>
            <person name="Bruce D."/>
            <person name="Goodwin L."/>
            <person name="Pitluck S."/>
            <person name="Schmutz J."/>
            <person name="Larimer F."/>
            <person name="Land M."/>
            <person name="Hauser L."/>
            <person name="Kyrpides N."/>
            <person name="Mikhailova N."/>
            <person name="Liu Z."/>
            <person name="Li T."/>
            <person name="Zhao F."/>
            <person name="Overmann J."/>
            <person name="Bryant D.A."/>
            <person name="Richardson P."/>
        </authorList>
    </citation>
    <scope>NUCLEOTIDE SEQUENCE [LARGE SCALE GENOMIC DNA]</scope>
    <source>
        <strain evidence="17">ATCC 35110 / GB-78</strain>
    </source>
</reference>
<evidence type="ECO:0000256" key="1">
    <source>
        <dbReference type="ARBA" id="ARBA00001946"/>
    </source>
</evidence>
<dbReference type="PROSITE" id="PS50042">
    <property type="entry name" value="CNMP_BINDING_3"/>
    <property type="match status" value="1"/>
</dbReference>
<dbReference type="Pfam" id="PF00365">
    <property type="entry name" value="PFK"/>
    <property type="match status" value="1"/>
</dbReference>
<evidence type="ECO:0000256" key="12">
    <source>
        <dbReference type="ARBA" id="ARBA00023152"/>
    </source>
</evidence>
<comment type="catalytic activity">
    <reaction evidence="14">
        <text>beta-D-fructose 6-phosphate + ATP = beta-D-fructose 1,6-bisphosphate + ADP + H(+)</text>
        <dbReference type="Rhea" id="RHEA:16109"/>
        <dbReference type="ChEBI" id="CHEBI:15378"/>
        <dbReference type="ChEBI" id="CHEBI:30616"/>
        <dbReference type="ChEBI" id="CHEBI:32966"/>
        <dbReference type="ChEBI" id="CHEBI:57634"/>
        <dbReference type="ChEBI" id="CHEBI:456216"/>
        <dbReference type="EC" id="2.7.1.11"/>
    </reaction>
</comment>
<dbReference type="PRINTS" id="PR00476">
    <property type="entry name" value="PHFRCTKINASE"/>
</dbReference>
<evidence type="ECO:0000256" key="13">
    <source>
        <dbReference type="ARBA" id="ARBA00038478"/>
    </source>
</evidence>
<dbReference type="RefSeq" id="WP_012499936.1">
    <property type="nucleotide sequence ID" value="NC_011026.1"/>
</dbReference>
<keyword evidence="10" id="KW-0067">ATP-binding</keyword>
<keyword evidence="8" id="KW-0547">Nucleotide-binding</keyword>
<dbReference type="GO" id="GO:0005524">
    <property type="term" value="F:ATP binding"/>
    <property type="evidence" value="ECO:0007669"/>
    <property type="project" value="UniProtKB-KW"/>
</dbReference>
<evidence type="ECO:0000256" key="7">
    <source>
        <dbReference type="ARBA" id="ARBA00022723"/>
    </source>
</evidence>
<evidence type="ECO:0000256" key="2">
    <source>
        <dbReference type="ARBA" id="ARBA00004496"/>
    </source>
</evidence>
<dbReference type="SUPFAM" id="SSF51206">
    <property type="entry name" value="cAMP-binding domain-like"/>
    <property type="match status" value="1"/>
</dbReference>
<dbReference type="CDD" id="cd00038">
    <property type="entry name" value="CAP_ED"/>
    <property type="match status" value="1"/>
</dbReference>
<dbReference type="InterPro" id="IPR000595">
    <property type="entry name" value="cNMP-bd_dom"/>
</dbReference>
<evidence type="ECO:0000259" key="15">
    <source>
        <dbReference type="PROSITE" id="PS50042"/>
    </source>
</evidence>
<evidence type="ECO:0000256" key="10">
    <source>
        <dbReference type="ARBA" id="ARBA00022840"/>
    </source>
</evidence>
<evidence type="ECO:0000256" key="5">
    <source>
        <dbReference type="ARBA" id="ARBA00022490"/>
    </source>
</evidence>
<evidence type="ECO:0000256" key="14">
    <source>
        <dbReference type="ARBA" id="ARBA00048070"/>
    </source>
</evidence>
<dbReference type="GO" id="GO:0005945">
    <property type="term" value="C:6-phosphofructokinase complex"/>
    <property type="evidence" value="ECO:0007669"/>
    <property type="project" value="TreeGrafter"/>
</dbReference>
<dbReference type="eggNOG" id="COG0205">
    <property type="taxonomic scope" value="Bacteria"/>
</dbReference>
<feature type="domain" description="Cyclic nucleotide-binding" evidence="15">
    <location>
        <begin position="23"/>
        <end position="112"/>
    </location>
</feature>
<keyword evidence="5" id="KW-0963">Cytoplasm</keyword>